<dbReference type="EMBL" id="QKWP01001526">
    <property type="protein sequence ID" value="RIB08306.1"/>
    <property type="molecule type" value="Genomic_DNA"/>
</dbReference>
<accession>A0A397UMD6</accession>
<dbReference type="STRING" id="44941.A0A397UMD6"/>
<sequence length="57" mass="6838">MAGLQPTMEMVELFAYQLLDVKGLMTLLEKIEDLACVDRQYFLYNFYTQKVEYMIIY</sequence>
<protein>
    <submittedName>
        <fullName evidence="1">Uncharacterized protein</fullName>
    </submittedName>
</protein>
<dbReference type="OrthoDB" id="6692397at2759"/>
<evidence type="ECO:0000313" key="1">
    <source>
        <dbReference type="EMBL" id="RIB08306.1"/>
    </source>
</evidence>
<gene>
    <name evidence="1" type="ORF">C2G38_2211999</name>
</gene>
<dbReference type="AlphaFoldDB" id="A0A397UMD6"/>
<dbReference type="Gene3D" id="1.20.272.40">
    <property type="match status" value="1"/>
</dbReference>
<proteinExistence type="predicted"/>
<keyword evidence="2" id="KW-1185">Reference proteome</keyword>
<dbReference type="Proteomes" id="UP000266673">
    <property type="component" value="Unassembled WGS sequence"/>
</dbReference>
<name>A0A397UMD6_9GLOM</name>
<comment type="caution">
    <text evidence="1">The sequence shown here is derived from an EMBL/GenBank/DDBJ whole genome shotgun (WGS) entry which is preliminary data.</text>
</comment>
<organism evidence="1 2">
    <name type="scientific">Gigaspora rosea</name>
    <dbReference type="NCBI Taxonomy" id="44941"/>
    <lineage>
        <taxon>Eukaryota</taxon>
        <taxon>Fungi</taxon>
        <taxon>Fungi incertae sedis</taxon>
        <taxon>Mucoromycota</taxon>
        <taxon>Glomeromycotina</taxon>
        <taxon>Glomeromycetes</taxon>
        <taxon>Diversisporales</taxon>
        <taxon>Gigasporaceae</taxon>
        <taxon>Gigaspora</taxon>
    </lineage>
</organism>
<evidence type="ECO:0000313" key="2">
    <source>
        <dbReference type="Proteomes" id="UP000266673"/>
    </source>
</evidence>
<reference evidence="1 2" key="1">
    <citation type="submission" date="2018-06" db="EMBL/GenBank/DDBJ databases">
        <title>Comparative genomics reveals the genomic features of Rhizophagus irregularis, R. cerebriforme, R. diaphanum and Gigaspora rosea, and their symbiotic lifestyle signature.</title>
        <authorList>
            <person name="Morin E."/>
            <person name="San Clemente H."/>
            <person name="Chen E.C.H."/>
            <person name="De La Providencia I."/>
            <person name="Hainaut M."/>
            <person name="Kuo A."/>
            <person name="Kohler A."/>
            <person name="Murat C."/>
            <person name="Tang N."/>
            <person name="Roy S."/>
            <person name="Loubradou J."/>
            <person name="Henrissat B."/>
            <person name="Grigoriev I.V."/>
            <person name="Corradi N."/>
            <person name="Roux C."/>
            <person name="Martin F.M."/>
        </authorList>
    </citation>
    <scope>NUCLEOTIDE SEQUENCE [LARGE SCALE GENOMIC DNA]</scope>
    <source>
        <strain evidence="1 2">DAOM 194757</strain>
    </source>
</reference>